<feature type="domain" description="Deoxyribonuclease NucA/NucB" evidence="3">
    <location>
        <begin position="359"/>
        <end position="468"/>
    </location>
</feature>
<evidence type="ECO:0000259" key="3">
    <source>
        <dbReference type="Pfam" id="PF14040"/>
    </source>
</evidence>
<evidence type="ECO:0000313" key="4">
    <source>
        <dbReference type="EMBL" id="OYN90985.1"/>
    </source>
</evidence>
<protein>
    <recommendedName>
        <fullName evidence="3">Deoxyribonuclease NucA/NucB domain-containing protein</fullName>
    </recommendedName>
</protein>
<feature type="signal peptide" evidence="2">
    <location>
        <begin position="1"/>
        <end position="28"/>
    </location>
</feature>
<dbReference type="Pfam" id="PF14040">
    <property type="entry name" value="DNase_NucA_NucB"/>
    <property type="match status" value="1"/>
</dbReference>
<proteinExistence type="predicted"/>
<accession>A0A255EMZ5</accession>
<reference evidence="4 5" key="1">
    <citation type="submission" date="2017-07" db="EMBL/GenBank/DDBJ databases">
        <title>Draft whole genome sequences of clinical Proprionibacteriaceae strains.</title>
        <authorList>
            <person name="Bernier A.-M."/>
            <person name="Bernard K."/>
            <person name="Domingo M.-C."/>
        </authorList>
    </citation>
    <scope>NUCLEOTIDE SEQUENCE [LARGE SCALE GENOMIC DNA]</scope>
    <source>
        <strain evidence="4 5">NML 150081</strain>
    </source>
</reference>
<evidence type="ECO:0000256" key="1">
    <source>
        <dbReference type="SAM" id="MobiDB-lite"/>
    </source>
</evidence>
<keyword evidence="5" id="KW-1185">Reference proteome</keyword>
<dbReference type="AlphaFoldDB" id="A0A255EMZ5"/>
<name>A0A255EMZ5_9ACTN</name>
<organism evidence="4 5">
    <name type="scientific">Parenemella sanctibonifatiensis</name>
    <dbReference type="NCBI Taxonomy" id="2016505"/>
    <lineage>
        <taxon>Bacteria</taxon>
        <taxon>Bacillati</taxon>
        <taxon>Actinomycetota</taxon>
        <taxon>Actinomycetes</taxon>
        <taxon>Propionibacteriales</taxon>
        <taxon>Propionibacteriaceae</taxon>
        <taxon>Parenemella</taxon>
    </lineage>
</organism>
<feature type="region of interest" description="Disordered" evidence="1">
    <location>
        <begin position="35"/>
        <end position="114"/>
    </location>
</feature>
<dbReference type="EMBL" id="NMVJ01000006">
    <property type="protein sequence ID" value="OYN90985.1"/>
    <property type="molecule type" value="Genomic_DNA"/>
</dbReference>
<keyword evidence="2" id="KW-0732">Signal</keyword>
<dbReference type="Pfam" id="PF08310">
    <property type="entry name" value="LGFP"/>
    <property type="match status" value="4"/>
</dbReference>
<evidence type="ECO:0000256" key="2">
    <source>
        <dbReference type="SAM" id="SignalP"/>
    </source>
</evidence>
<feature type="compositionally biased region" description="Low complexity" evidence="1">
    <location>
        <begin position="42"/>
        <end position="62"/>
    </location>
</feature>
<dbReference type="InterPro" id="IPR029476">
    <property type="entry name" value="DNase_NucA_NucB"/>
</dbReference>
<dbReference type="InterPro" id="IPR013207">
    <property type="entry name" value="LGFP"/>
</dbReference>
<dbReference type="Proteomes" id="UP000216300">
    <property type="component" value="Unassembled WGS sequence"/>
</dbReference>
<comment type="caution">
    <text evidence="4">The sequence shown here is derived from an EMBL/GenBank/DDBJ whole genome shotgun (WGS) entry which is preliminary data.</text>
</comment>
<feature type="region of interest" description="Disordered" evidence="1">
    <location>
        <begin position="143"/>
        <end position="171"/>
    </location>
</feature>
<feature type="region of interest" description="Disordered" evidence="1">
    <location>
        <begin position="471"/>
        <end position="492"/>
    </location>
</feature>
<sequence>MSKARRWVRSGSILALSLGVAVLLVAQAHPVPPATPAITPGSASSPPVEPTEASPTTTEPSPGQLTPTGDQPTSDRTPSPSPPPSPGSPAVTPSSGQTPRPSLASPGPTPSLPTATCSWTADALCAPKVEELTLEEYLAELDSSPRVARRDPPDATKPCGATDPQIGPEGWELGSRTTACVYHKKRVTRPALGGIFEEAAATFLIRIEVTTTSNSPAWSSKIEVYRVNQEGYQADQIRPTSFGCTLAGSPANCETRQIDADHWFSEFSGVVSIGNRAPRRAVSADWSITMRITDWQGPFPDDWDAYEEVPYGTAQARCDHERGVRVRAGCIFPGFIPTVVFSRSSAPEFARHVEGFLAMSNYSELTRATTAEKGKNRNRSCHWTPADRPDGTQCDEFPFASTVEGAANPAGTGVRHTFPWCSMPTLPENDGTGISECFINAQHNAVAGQKLLEGYDANRVLSGDKFRIAFTDGSPEEEDQPTEEEQQQLEDAVEPHELGAPLGPAVCAGGACIMMFAHGMAVLKGGEALVVHGAIYAGYSAYGGLGLPLENEHCDVPGGGCSQTFDEGTVYWSLRSGAHPVFDGQFLDRYDAEGGAHELGLPTSGAECTTSGCNQTFERGVLAQGSSRPHVDLVKGRILDRFRQDGALAGLGYPLGDEFTGTATHVRVQRFSKGNIYWTLKTDAFRVDNAFLSPYGQQSYEGGSLGVPTGSKFCGLRNGGCAQRFEGGMIYSSQATPPRFVRGEILNHYSTLSWETGPLGYPVANESCGLRDGGCVSHFEHGSIYWSPTSGVGSVHGLIQAHWVENGAENGPFGYPQGTEEASPAAAGARISFFENGFITWVPGGPPYGEYR</sequence>
<feature type="compositionally biased region" description="Acidic residues" evidence="1">
    <location>
        <begin position="474"/>
        <end position="492"/>
    </location>
</feature>
<gene>
    <name evidence="4" type="ORF">CGZ91_05775</name>
</gene>
<feature type="chain" id="PRO_5012829665" description="Deoxyribonuclease NucA/NucB domain-containing protein" evidence="2">
    <location>
        <begin position="29"/>
        <end position="852"/>
    </location>
</feature>
<evidence type="ECO:0000313" key="5">
    <source>
        <dbReference type="Proteomes" id="UP000216300"/>
    </source>
</evidence>